<dbReference type="EMBL" id="LXPE01000022">
    <property type="protein sequence ID" value="OBA26157.1"/>
    <property type="molecule type" value="Genomic_DNA"/>
</dbReference>
<keyword evidence="8" id="KW-1185">Reference proteome</keyword>
<comment type="similarity">
    <text evidence="4">Belongs to the FKBP-type PPIase family. FKBP1 subfamily.</text>
</comment>
<comment type="caution">
    <text evidence="7">The sequence shown here is derived from an EMBL/GenBank/DDBJ whole genome shotgun (WGS) entry which is preliminary data.</text>
</comment>
<dbReference type="Gene3D" id="3.10.50.40">
    <property type="match status" value="1"/>
</dbReference>
<gene>
    <name evidence="7" type="ORF">HANVADRAFT_25648</name>
</gene>
<evidence type="ECO:0000256" key="4">
    <source>
        <dbReference type="ARBA" id="ARBA00038106"/>
    </source>
</evidence>
<evidence type="ECO:0000313" key="8">
    <source>
        <dbReference type="Proteomes" id="UP000092321"/>
    </source>
</evidence>
<proteinExistence type="inferred from homology"/>
<evidence type="ECO:0000256" key="3">
    <source>
        <dbReference type="ARBA" id="ARBA00023235"/>
    </source>
</evidence>
<name>A0A1B7TBR7_9ASCO</name>
<dbReference type="OrthoDB" id="1902587at2759"/>
<dbReference type="PANTHER" id="PTHR10516">
    <property type="entry name" value="PEPTIDYL-PROLYL CIS-TRANS ISOMERASE"/>
    <property type="match status" value="1"/>
</dbReference>
<protein>
    <recommendedName>
        <fullName evidence="5">peptidylprolyl isomerase</fullName>
        <ecNumber evidence="5">5.2.1.8</ecNumber>
    </recommendedName>
</protein>
<evidence type="ECO:0000313" key="7">
    <source>
        <dbReference type="EMBL" id="OBA26157.1"/>
    </source>
</evidence>
<keyword evidence="2 5" id="KW-0697">Rotamase</keyword>
<dbReference type="GO" id="GO:0005737">
    <property type="term" value="C:cytoplasm"/>
    <property type="evidence" value="ECO:0007669"/>
    <property type="project" value="TreeGrafter"/>
</dbReference>
<dbReference type="EC" id="5.2.1.8" evidence="5"/>
<dbReference type="PROSITE" id="PS50059">
    <property type="entry name" value="FKBP_PPIASE"/>
    <property type="match status" value="1"/>
</dbReference>
<evidence type="ECO:0000256" key="1">
    <source>
        <dbReference type="ARBA" id="ARBA00000971"/>
    </source>
</evidence>
<dbReference type="Proteomes" id="UP000092321">
    <property type="component" value="Unassembled WGS sequence"/>
</dbReference>
<dbReference type="InterPro" id="IPR001179">
    <property type="entry name" value="PPIase_FKBP_dom"/>
</dbReference>
<dbReference type="InterPro" id="IPR050689">
    <property type="entry name" value="FKBP-type_PPIase"/>
</dbReference>
<evidence type="ECO:0000256" key="2">
    <source>
        <dbReference type="ARBA" id="ARBA00023110"/>
    </source>
</evidence>
<dbReference type="SUPFAM" id="SSF54534">
    <property type="entry name" value="FKBP-like"/>
    <property type="match status" value="1"/>
</dbReference>
<evidence type="ECO:0000256" key="5">
    <source>
        <dbReference type="PROSITE-ProRule" id="PRU00277"/>
    </source>
</evidence>
<dbReference type="AlphaFoldDB" id="A0A1B7TBR7"/>
<organism evidence="7 8">
    <name type="scientific">Hanseniaspora valbyensis NRRL Y-1626</name>
    <dbReference type="NCBI Taxonomy" id="766949"/>
    <lineage>
        <taxon>Eukaryota</taxon>
        <taxon>Fungi</taxon>
        <taxon>Dikarya</taxon>
        <taxon>Ascomycota</taxon>
        <taxon>Saccharomycotina</taxon>
        <taxon>Saccharomycetes</taxon>
        <taxon>Saccharomycodales</taxon>
        <taxon>Saccharomycodaceae</taxon>
        <taxon>Hanseniaspora</taxon>
    </lineage>
</organism>
<sequence length="115" mass="12236">MAEVIENGNVTIERLSPGDGKTFPQVGQKVSIHYTGVLENGQVFDSSLNRGQPFSCVIGVGQVIKGWDTGIPKLSVGEKAKLTITGPYAYGPRGFPGVIPPNATLIFDVHLLDVN</sequence>
<dbReference type="PANTHER" id="PTHR10516:SF443">
    <property type="entry name" value="FK506-BINDING PROTEIN 59-RELATED"/>
    <property type="match status" value="1"/>
</dbReference>
<dbReference type="InterPro" id="IPR046357">
    <property type="entry name" value="PPIase_dom_sf"/>
</dbReference>
<accession>A0A1B7TBR7</accession>
<comment type="catalytic activity">
    <reaction evidence="1 5">
        <text>[protein]-peptidylproline (omega=180) = [protein]-peptidylproline (omega=0)</text>
        <dbReference type="Rhea" id="RHEA:16237"/>
        <dbReference type="Rhea" id="RHEA-COMP:10747"/>
        <dbReference type="Rhea" id="RHEA-COMP:10748"/>
        <dbReference type="ChEBI" id="CHEBI:83833"/>
        <dbReference type="ChEBI" id="CHEBI:83834"/>
        <dbReference type="EC" id="5.2.1.8"/>
    </reaction>
</comment>
<dbReference type="GO" id="GO:0003755">
    <property type="term" value="F:peptidyl-prolyl cis-trans isomerase activity"/>
    <property type="evidence" value="ECO:0007669"/>
    <property type="project" value="UniProtKB-KW"/>
</dbReference>
<reference evidence="8" key="1">
    <citation type="journal article" date="2016" name="Proc. Natl. Acad. Sci. U.S.A.">
        <title>Comparative genomics of biotechnologically important yeasts.</title>
        <authorList>
            <person name="Riley R."/>
            <person name="Haridas S."/>
            <person name="Wolfe K.H."/>
            <person name="Lopes M.R."/>
            <person name="Hittinger C.T."/>
            <person name="Goeker M."/>
            <person name="Salamov A.A."/>
            <person name="Wisecaver J.H."/>
            <person name="Long T.M."/>
            <person name="Calvey C.H."/>
            <person name="Aerts A.L."/>
            <person name="Barry K.W."/>
            <person name="Choi C."/>
            <person name="Clum A."/>
            <person name="Coughlan A.Y."/>
            <person name="Deshpande S."/>
            <person name="Douglass A.P."/>
            <person name="Hanson S.J."/>
            <person name="Klenk H.-P."/>
            <person name="LaButti K.M."/>
            <person name="Lapidus A."/>
            <person name="Lindquist E.A."/>
            <person name="Lipzen A.M."/>
            <person name="Meier-Kolthoff J.P."/>
            <person name="Ohm R.A."/>
            <person name="Otillar R.P."/>
            <person name="Pangilinan J.L."/>
            <person name="Peng Y."/>
            <person name="Rokas A."/>
            <person name="Rosa C.A."/>
            <person name="Scheuner C."/>
            <person name="Sibirny A.A."/>
            <person name="Slot J.C."/>
            <person name="Stielow J.B."/>
            <person name="Sun H."/>
            <person name="Kurtzman C.P."/>
            <person name="Blackwell M."/>
            <person name="Grigoriev I.V."/>
            <person name="Jeffries T.W."/>
        </authorList>
    </citation>
    <scope>NUCLEOTIDE SEQUENCE [LARGE SCALE GENOMIC DNA]</scope>
    <source>
        <strain evidence="8">NRRL Y-1626</strain>
    </source>
</reference>
<dbReference type="Pfam" id="PF00254">
    <property type="entry name" value="FKBP_C"/>
    <property type="match status" value="1"/>
</dbReference>
<keyword evidence="3 5" id="KW-0413">Isomerase</keyword>
<dbReference type="FunFam" id="3.10.50.40:FF:000025">
    <property type="entry name" value="Peptidylprolyl isomerase"/>
    <property type="match status" value="1"/>
</dbReference>
<evidence type="ECO:0000259" key="6">
    <source>
        <dbReference type="PROSITE" id="PS50059"/>
    </source>
</evidence>
<feature type="domain" description="PPIase FKBP-type" evidence="6">
    <location>
        <begin position="27"/>
        <end position="115"/>
    </location>
</feature>